<dbReference type="CDD" id="cd02440">
    <property type="entry name" value="AdoMet_MTases"/>
    <property type="match status" value="1"/>
</dbReference>
<dbReference type="InterPro" id="IPR002052">
    <property type="entry name" value="DNA_methylase_N6_adenine_CS"/>
</dbReference>
<sequence>MQADADEEEPKFDSPHSSRWIVAVDDEGYVTVLSRPFIHDAFFECGRSAEDIGLPDSVEMPPGVYEWICGFEQTTDWETGYVDGWEFYPNESTLLYRAETMAKLTKVETKKHNQIMDLVHSDKALTYEEKLFIIENFHEGAFTNNSELGAFFTPIGLARDFTIDACTGGSVIDLCAGIGGLSFAMVHYMMYNTPREIVCVELNHTYYELGKRIVPEASWVHGDALTTEFNQVFDMAISNPPFGKIKTSDFKGKYTGAEFEYKVIERASQIARQGTFIIPQMSANFRYSKTHCFRQDDSTTSSKCKKFLDETGLVMNPGCGIDTGYYLEDWKGVKPLCEVVCMEFEPETKSDLFTFTIE</sequence>
<protein>
    <submittedName>
        <fullName evidence="3">Uncharacterized protein</fullName>
    </submittedName>
</protein>
<name>A0A6H0X200_9CAUD</name>
<dbReference type="SUPFAM" id="SSF53335">
    <property type="entry name" value="S-adenosyl-L-methionine-dependent methyltransferases"/>
    <property type="match status" value="1"/>
</dbReference>
<dbReference type="Proteomes" id="UP000501406">
    <property type="component" value="Segment"/>
</dbReference>
<proteinExistence type="predicted"/>
<dbReference type="EMBL" id="MT157285">
    <property type="protein sequence ID" value="QIW86137.1"/>
    <property type="molecule type" value="Genomic_DNA"/>
</dbReference>
<dbReference type="Pfam" id="PF26219">
    <property type="entry name" value="DUF8046"/>
    <property type="match status" value="1"/>
</dbReference>
<evidence type="ECO:0000313" key="3">
    <source>
        <dbReference type="EMBL" id="QIW86137.1"/>
    </source>
</evidence>
<feature type="domain" description="DUF8046" evidence="2">
    <location>
        <begin position="8"/>
        <end position="97"/>
    </location>
</feature>
<dbReference type="InterPro" id="IPR007848">
    <property type="entry name" value="Small_mtfrase_dom"/>
</dbReference>
<evidence type="ECO:0000313" key="4">
    <source>
        <dbReference type="Proteomes" id="UP000501406"/>
    </source>
</evidence>
<dbReference type="Gene3D" id="3.40.50.150">
    <property type="entry name" value="Vaccinia Virus protein VP39"/>
    <property type="match status" value="1"/>
</dbReference>
<feature type="domain" description="Methyltransferase small" evidence="1">
    <location>
        <begin position="165"/>
        <end position="246"/>
    </location>
</feature>
<organism evidence="3 4">
    <name type="scientific">Klebsiella phage P-KP2</name>
    <dbReference type="NCBI Taxonomy" id="2723755"/>
    <lineage>
        <taxon>Viruses</taxon>
        <taxon>Duplodnaviria</taxon>
        <taxon>Heunggongvirae</taxon>
        <taxon>Uroviricota</taxon>
        <taxon>Caudoviricetes</taxon>
        <taxon>Pantevenvirales</taxon>
        <taxon>Straboviridae</taxon>
        <taxon>Slopekvirus</taxon>
        <taxon>Klebsiella virus PMBT1</taxon>
    </lineage>
</organism>
<evidence type="ECO:0000259" key="2">
    <source>
        <dbReference type="Pfam" id="PF26219"/>
    </source>
</evidence>
<evidence type="ECO:0000259" key="1">
    <source>
        <dbReference type="Pfam" id="PF05175"/>
    </source>
</evidence>
<dbReference type="PROSITE" id="PS00092">
    <property type="entry name" value="N6_MTASE"/>
    <property type="match status" value="1"/>
</dbReference>
<dbReference type="InterPro" id="IPR058359">
    <property type="entry name" value="DUF8046"/>
</dbReference>
<accession>A0A6H0X200</accession>
<dbReference type="InterPro" id="IPR029063">
    <property type="entry name" value="SAM-dependent_MTases_sf"/>
</dbReference>
<dbReference type="GO" id="GO:0032259">
    <property type="term" value="P:methylation"/>
    <property type="evidence" value="ECO:0007669"/>
    <property type="project" value="InterPro"/>
</dbReference>
<dbReference type="Pfam" id="PF05175">
    <property type="entry name" value="MTS"/>
    <property type="match status" value="1"/>
</dbReference>
<reference evidence="3 4" key="1">
    <citation type="submission" date="2020-03" db="EMBL/GenBank/DDBJ databases">
        <title>Genome analysis of Klebsiella pneumoniae phage P-KP2.</title>
        <authorList>
            <person name="Wang Z."/>
            <person name="Cai R."/>
        </authorList>
    </citation>
    <scope>NUCLEOTIDE SEQUENCE [LARGE SCALE GENOMIC DNA]</scope>
</reference>
<gene>
    <name evidence="3" type="ORF">PKP2_85</name>
</gene>
<dbReference type="GO" id="GO:0003676">
    <property type="term" value="F:nucleic acid binding"/>
    <property type="evidence" value="ECO:0007669"/>
    <property type="project" value="InterPro"/>
</dbReference>
<dbReference type="GO" id="GO:0008168">
    <property type="term" value="F:methyltransferase activity"/>
    <property type="evidence" value="ECO:0007669"/>
    <property type="project" value="InterPro"/>
</dbReference>